<dbReference type="InterPro" id="IPR037401">
    <property type="entry name" value="SnoaL-like"/>
</dbReference>
<organism evidence="2 4">
    <name type="scientific">Phenylobacterium glaciei</name>
    <dbReference type="NCBI Taxonomy" id="2803784"/>
    <lineage>
        <taxon>Bacteria</taxon>
        <taxon>Pseudomonadati</taxon>
        <taxon>Pseudomonadota</taxon>
        <taxon>Alphaproteobacteria</taxon>
        <taxon>Caulobacterales</taxon>
        <taxon>Caulobacteraceae</taxon>
        <taxon>Phenylobacterium</taxon>
    </lineage>
</organism>
<accession>A0A941HXK1</accession>
<proteinExistence type="predicted"/>
<name>A0A941HXK1_9CAUL</name>
<sequence>MKALIAAWSKGDVDGALAHMHEEIVWHYAASVAPPLKGKIKARKFLENFKSQISEVRWRIFDYAENGDRLFVEGVDEYLSKDGGLVAAPYAGVIEFKGDLIIGWRDYVDMGVMESQKAGNPRSAWVDALIDRVAL</sequence>
<evidence type="ECO:0000313" key="4">
    <source>
        <dbReference type="Proteomes" id="UP000622580"/>
    </source>
</evidence>
<dbReference type="AlphaFoldDB" id="A0A941HXK1"/>
<dbReference type="EMBL" id="JAGSGD010000001">
    <property type="protein sequence ID" value="MBR7620402.1"/>
    <property type="molecule type" value="Genomic_DNA"/>
</dbReference>
<evidence type="ECO:0000313" key="2">
    <source>
        <dbReference type="EMBL" id="MBR7620402.1"/>
    </source>
</evidence>
<dbReference type="Proteomes" id="UP000622580">
    <property type="component" value="Unassembled WGS sequence"/>
</dbReference>
<dbReference type="Gene3D" id="3.10.450.50">
    <property type="match status" value="1"/>
</dbReference>
<keyword evidence="4" id="KW-1185">Reference proteome</keyword>
<gene>
    <name evidence="2" type="ORF">JKL49_13485</name>
    <name evidence="3" type="ORF">JKL49_19320</name>
</gene>
<dbReference type="InterPro" id="IPR032710">
    <property type="entry name" value="NTF2-like_dom_sf"/>
</dbReference>
<dbReference type="Pfam" id="PF12680">
    <property type="entry name" value="SnoaL_2"/>
    <property type="match status" value="1"/>
</dbReference>
<dbReference type="SUPFAM" id="SSF54427">
    <property type="entry name" value="NTF2-like"/>
    <property type="match status" value="1"/>
</dbReference>
<dbReference type="EMBL" id="CP068570">
    <property type="protein sequence ID" value="QQZ52034.1"/>
    <property type="molecule type" value="Genomic_DNA"/>
</dbReference>
<reference evidence="2" key="2">
    <citation type="submission" date="2021-04" db="EMBL/GenBank/DDBJ databases">
        <title>Draft genome assembly of strain Phenylobacterium sp. 20VBR1 using MiniION and Illumina platforms.</title>
        <authorList>
            <person name="Thomas F.A."/>
            <person name="Krishnan K.P."/>
            <person name="Sinha R.K."/>
        </authorList>
    </citation>
    <scope>NUCLEOTIDE SEQUENCE</scope>
    <source>
        <strain evidence="2">20VBR1</strain>
    </source>
</reference>
<evidence type="ECO:0000259" key="1">
    <source>
        <dbReference type="Pfam" id="PF12680"/>
    </source>
</evidence>
<protein>
    <submittedName>
        <fullName evidence="2">Nuclear transport factor 2 family protein</fullName>
    </submittedName>
</protein>
<reference evidence="3" key="1">
    <citation type="submission" date="2021-01" db="EMBL/GenBank/DDBJ databases">
        <title>Genome sequence of Phenylobacterium sp. 20VBR1 isolated from a valley glaceir, Ny-Alesund, Svalbard.</title>
        <authorList>
            <person name="Thomas F.A."/>
            <person name="Krishnan K.P."/>
            <person name="Sinha R.K."/>
        </authorList>
    </citation>
    <scope>NUCLEOTIDE SEQUENCE</scope>
    <source>
        <strain evidence="3">20VBR1</strain>
    </source>
</reference>
<evidence type="ECO:0000313" key="3">
    <source>
        <dbReference type="EMBL" id="QQZ52034.1"/>
    </source>
</evidence>
<feature type="domain" description="SnoaL-like" evidence="1">
    <location>
        <begin position="2"/>
        <end position="102"/>
    </location>
</feature>